<dbReference type="Pfam" id="PF00026">
    <property type="entry name" value="Asp"/>
    <property type="match status" value="1"/>
</dbReference>
<evidence type="ECO:0000256" key="5">
    <source>
        <dbReference type="SAM" id="MobiDB-lite"/>
    </source>
</evidence>
<feature type="compositionally biased region" description="Basic and acidic residues" evidence="5">
    <location>
        <begin position="556"/>
        <end position="566"/>
    </location>
</feature>
<feature type="signal peptide" evidence="7">
    <location>
        <begin position="1"/>
        <end position="22"/>
    </location>
</feature>
<sequence>MVYTLITTLCLVAAAFSPAVSTTPTPFEVPWSDDTIGPDGPWHAITAEDGQYKLFPGSTWETWLIQDDYCTAVESGTCYAEEAGLYDKVASQGSNGGISMPVSLSNYIFGLNVTGDDATRWVDSLRLQNFEVENASLALLDGGQRMVYPSGKNYSFFAGCLSLGGSGSVNQSFTQADASLPWANASLIPGYMWEHGKIPSNSFGMHIGSVQPALAGSLWFGGYDQNRVIGDIITLDGDFRDGITLWDIGIDVIGNSSPFDFDTQDGLLTKGNSTMGRSLKVSIDGCSPYFSLPKSTCDNIASYLPVTFDEGLGLYLWDTNSTQFSQIVSSASAVYFSFISSSNTDPIKIRVPFMHLNLTLETPLVDDPTPYFPCHVNGKNQYVLGRAYLQDAFIGANWDPRSAKWWMAQAPGQNIQAVPNVATIEPTSKTISKGGNNWEASWSGIWSDEVDYTASSSSKATSTTTPSIIATEGKVGLTLGAKIGIGVGIVAGLLAIALGVFFLWRRRRQQTQTSQSPTQPPSRWTEYKYSSSQSHPVEMMDQCLPVELRGMPSPDPNRKHERHELP</sequence>
<accession>A0A9P9FQ98</accession>
<dbReference type="PROSITE" id="PS51767">
    <property type="entry name" value="PEPTIDASE_A1"/>
    <property type="match status" value="1"/>
</dbReference>
<feature type="compositionally biased region" description="Low complexity" evidence="5">
    <location>
        <begin position="510"/>
        <end position="523"/>
    </location>
</feature>
<evidence type="ECO:0000313" key="9">
    <source>
        <dbReference type="EMBL" id="KAH7175254.1"/>
    </source>
</evidence>
<gene>
    <name evidence="9" type="ORF">EDB81DRAFT_895701</name>
</gene>
<keyword evidence="7" id="KW-0732">Signal</keyword>
<feature type="chain" id="PRO_5040348681" description="Peptidase A1 domain-containing protein" evidence="7">
    <location>
        <begin position="23"/>
        <end position="566"/>
    </location>
</feature>
<evidence type="ECO:0000256" key="6">
    <source>
        <dbReference type="SAM" id="Phobius"/>
    </source>
</evidence>
<dbReference type="CDD" id="cd12087">
    <property type="entry name" value="TM_EGFR-like"/>
    <property type="match status" value="1"/>
</dbReference>
<feature type="region of interest" description="Disordered" evidence="5">
    <location>
        <begin position="510"/>
        <end position="566"/>
    </location>
</feature>
<evidence type="ECO:0000256" key="3">
    <source>
        <dbReference type="ARBA" id="ARBA00022989"/>
    </source>
</evidence>
<dbReference type="GO" id="GO:0071944">
    <property type="term" value="C:cell periphery"/>
    <property type="evidence" value="ECO:0007669"/>
    <property type="project" value="UniProtKB-ARBA"/>
</dbReference>
<protein>
    <recommendedName>
        <fullName evidence="8">Peptidase A1 domain-containing protein</fullName>
    </recommendedName>
</protein>
<organism evidence="9 10">
    <name type="scientific">Dactylonectria macrodidyma</name>
    <dbReference type="NCBI Taxonomy" id="307937"/>
    <lineage>
        <taxon>Eukaryota</taxon>
        <taxon>Fungi</taxon>
        <taxon>Dikarya</taxon>
        <taxon>Ascomycota</taxon>
        <taxon>Pezizomycotina</taxon>
        <taxon>Sordariomycetes</taxon>
        <taxon>Hypocreomycetidae</taxon>
        <taxon>Hypocreales</taxon>
        <taxon>Nectriaceae</taxon>
        <taxon>Dactylonectria</taxon>
    </lineage>
</organism>
<dbReference type="Gene3D" id="2.40.70.10">
    <property type="entry name" value="Acid Proteases"/>
    <property type="match status" value="1"/>
</dbReference>
<keyword evidence="10" id="KW-1185">Reference proteome</keyword>
<evidence type="ECO:0000256" key="7">
    <source>
        <dbReference type="SAM" id="SignalP"/>
    </source>
</evidence>
<feature type="transmembrane region" description="Helical" evidence="6">
    <location>
        <begin position="483"/>
        <end position="504"/>
    </location>
</feature>
<dbReference type="EMBL" id="JAGMUV010000001">
    <property type="protein sequence ID" value="KAH7175254.1"/>
    <property type="molecule type" value="Genomic_DNA"/>
</dbReference>
<dbReference type="InterPro" id="IPR021109">
    <property type="entry name" value="Peptidase_aspartic_dom_sf"/>
</dbReference>
<proteinExistence type="predicted"/>
<keyword evidence="4 6" id="KW-0472">Membrane</keyword>
<keyword evidence="2 6" id="KW-0812">Transmembrane</keyword>
<evidence type="ECO:0000256" key="4">
    <source>
        <dbReference type="ARBA" id="ARBA00023136"/>
    </source>
</evidence>
<dbReference type="OrthoDB" id="4074350at2759"/>
<dbReference type="SUPFAM" id="SSF50630">
    <property type="entry name" value="Acid proteases"/>
    <property type="match status" value="1"/>
</dbReference>
<dbReference type="Proteomes" id="UP000738349">
    <property type="component" value="Unassembled WGS sequence"/>
</dbReference>
<dbReference type="PANTHER" id="PTHR15549">
    <property type="entry name" value="PAIRED IMMUNOGLOBULIN-LIKE TYPE 2 RECEPTOR"/>
    <property type="match status" value="1"/>
</dbReference>
<dbReference type="AlphaFoldDB" id="A0A9P9FQ98"/>
<evidence type="ECO:0000313" key="10">
    <source>
        <dbReference type="Proteomes" id="UP000738349"/>
    </source>
</evidence>
<evidence type="ECO:0000256" key="1">
    <source>
        <dbReference type="ARBA" id="ARBA00004167"/>
    </source>
</evidence>
<dbReference type="InterPro" id="IPR051694">
    <property type="entry name" value="Immunoregulatory_rcpt-like"/>
</dbReference>
<dbReference type="InterPro" id="IPR033121">
    <property type="entry name" value="PEPTIDASE_A1"/>
</dbReference>
<evidence type="ECO:0000259" key="8">
    <source>
        <dbReference type="PROSITE" id="PS51767"/>
    </source>
</evidence>
<keyword evidence="3 6" id="KW-1133">Transmembrane helix</keyword>
<dbReference type="GO" id="GO:0016020">
    <property type="term" value="C:membrane"/>
    <property type="evidence" value="ECO:0007669"/>
    <property type="project" value="UniProtKB-SubCell"/>
</dbReference>
<comment type="subcellular location">
    <subcellularLocation>
        <location evidence="1">Membrane</location>
        <topology evidence="1">Single-pass membrane protein</topology>
    </subcellularLocation>
</comment>
<feature type="domain" description="Peptidase A1" evidence="8">
    <location>
        <begin position="30"/>
        <end position="406"/>
    </location>
</feature>
<evidence type="ECO:0000256" key="2">
    <source>
        <dbReference type="ARBA" id="ARBA00022692"/>
    </source>
</evidence>
<comment type="caution">
    <text evidence="9">The sequence shown here is derived from an EMBL/GenBank/DDBJ whole genome shotgun (WGS) entry which is preliminary data.</text>
</comment>
<reference evidence="9" key="1">
    <citation type="journal article" date="2021" name="Nat. Commun.">
        <title>Genetic determinants of endophytism in the Arabidopsis root mycobiome.</title>
        <authorList>
            <person name="Mesny F."/>
            <person name="Miyauchi S."/>
            <person name="Thiergart T."/>
            <person name="Pickel B."/>
            <person name="Atanasova L."/>
            <person name="Karlsson M."/>
            <person name="Huettel B."/>
            <person name="Barry K.W."/>
            <person name="Haridas S."/>
            <person name="Chen C."/>
            <person name="Bauer D."/>
            <person name="Andreopoulos W."/>
            <person name="Pangilinan J."/>
            <person name="LaButti K."/>
            <person name="Riley R."/>
            <person name="Lipzen A."/>
            <person name="Clum A."/>
            <person name="Drula E."/>
            <person name="Henrissat B."/>
            <person name="Kohler A."/>
            <person name="Grigoriev I.V."/>
            <person name="Martin F.M."/>
            <person name="Hacquard S."/>
        </authorList>
    </citation>
    <scope>NUCLEOTIDE SEQUENCE</scope>
    <source>
        <strain evidence="9">MPI-CAGE-AT-0147</strain>
    </source>
</reference>
<name>A0A9P9FQ98_9HYPO</name>
<dbReference type="PANTHER" id="PTHR15549:SF6">
    <property type="entry name" value="MID2 DOMAIN-CONTAINING PROTEIN"/>
    <property type="match status" value="1"/>
</dbReference>